<feature type="region of interest" description="Disordered" evidence="1">
    <location>
        <begin position="36"/>
        <end position="69"/>
    </location>
</feature>
<gene>
    <name evidence="5" type="ORF">PVAP13_3NG091737</name>
</gene>
<dbReference type="Pfam" id="PF14383">
    <property type="entry name" value="VARLMGL"/>
    <property type="match status" value="1"/>
</dbReference>
<feature type="compositionally biased region" description="Low complexity" evidence="1">
    <location>
        <begin position="695"/>
        <end position="708"/>
    </location>
</feature>
<evidence type="ECO:0000256" key="1">
    <source>
        <dbReference type="SAM" id="MobiDB-lite"/>
    </source>
</evidence>
<feature type="compositionally biased region" description="Basic and acidic residues" evidence="1">
    <location>
        <begin position="7"/>
        <end position="17"/>
    </location>
</feature>
<name>A0A8T0TZ19_PANVG</name>
<evidence type="ECO:0000313" key="5">
    <source>
        <dbReference type="EMBL" id="KAG2616010.1"/>
    </source>
</evidence>
<dbReference type="PANTHER" id="PTHR46836:SF1">
    <property type="entry name" value="OS05G0116700 PROTEIN"/>
    <property type="match status" value="1"/>
</dbReference>
<feature type="domain" description="DUF4378" evidence="3">
    <location>
        <begin position="977"/>
        <end position="1108"/>
    </location>
</feature>
<feature type="region of interest" description="Disordered" evidence="1">
    <location>
        <begin position="210"/>
        <end position="241"/>
    </location>
</feature>
<dbReference type="OrthoDB" id="1925259at2759"/>
<feature type="compositionally biased region" description="Basic and acidic residues" evidence="1">
    <location>
        <begin position="115"/>
        <end position="130"/>
    </location>
</feature>
<feature type="compositionally biased region" description="Polar residues" evidence="1">
    <location>
        <begin position="495"/>
        <end position="505"/>
    </location>
</feature>
<feature type="compositionally biased region" description="Polar residues" evidence="1">
    <location>
        <begin position="104"/>
        <end position="114"/>
    </location>
</feature>
<feature type="region of interest" description="Disordered" evidence="1">
    <location>
        <begin position="880"/>
        <end position="901"/>
    </location>
</feature>
<feature type="domain" description="DUF3741" evidence="4">
    <location>
        <begin position="251"/>
        <end position="266"/>
    </location>
</feature>
<feature type="domain" description="DUF3741" evidence="2">
    <location>
        <begin position="352"/>
        <end position="393"/>
    </location>
</feature>
<dbReference type="Pfam" id="PF12552">
    <property type="entry name" value="DUF3741"/>
    <property type="match status" value="1"/>
</dbReference>
<reference evidence="5" key="1">
    <citation type="submission" date="2020-05" db="EMBL/GenBank/DDBJ databases">
        <title>WGS assembly of Panicum virgatum.</title>
        <authorList>
            <person name="Lovell J.T."/>
            <person name="Jenkins J."/>
            <person name="Shu S."/>
            <person name="Juenger T.E."/>
            <person name="Schmutz J."/>
        </authorList>
    </citation>
    <scope>NUCLEOTIDE SEQUENCE</scope>
    <source>
        <strain evidence="5">AP13</strain>
    </source>
</reference>
<dbReference type="InterPro" id="IPR025486">
    <property type="entry name" value="DUF4378"/>
</dbReference>
<feature type="region of interest" description="Disordered" evidence="1">
    <location>
        <begin position="637"/>
        <end position="751"/>
    </location>
</feature>
<feature type="compositionally biased region" description="Low complexity" evidence="1">
    <location>
        <begin position="883"/>
        <end position="896"/>
    </location>
</feature>
<feature type="region of interest" description="Disordered" evidence="1">
    <location>
        <begin position="1"/>
        <end position="22"/>
    </location>
</feature>
<feature type="region of interest" description="Disordered" evidence="1">
    <location>
        <begin position="92"/>
        <end position="191"/>
    </location>
</feature>
<dbReference type="InterPro" id="IPR022212">
    <property type="entry name" value="DUF3741"/>
</dbReference>
<evidence type="ECO:0008006" key="7">
    <source>
        <dbReference type="Google" id="ProtNLM"/>
    </source>
</evidence>
<feature type="compositionally biased region" description="Basic residues" evidence="1">
    <location>
        <begin position="508"/>
        <end position="524"/>
    </location>
</feature>
<proteinExistence type="predicted"/>
<evidence type="ECO:0000313" key="6">
    <source>
        <dbReference type="Proteomes" id="UP000823388"/>
    </source>
</evidence>
<feature type="compositionally biased region" description="Basic residues" evidence="1">
    <location>
        <begin position="148"/>
        <end position="157"/>
    </location>
</feature>
<evidence type="ECO:0000259" key="3">
    <source>
        <dbReference type="Pfam" id="PF14309"/>
    </source>
</evidence>
<dbReference type="Pfam" id="PF14309">
    <property type="entry name" value="DUF4378"/>
    <property type="match status" value="1"/>
</dbReference>
<feature type="region of interest" description="Disordered" evidence="1">
    <location>
        <begin position="545"/>
        <end position="565"/>
    </location>
</feature>
<feature type="compositionally biased region" description="Basic residues" evidence="1">
    <location>
        <begin position="545"/>
        <end position="559"/>
    </location>
</feature>
<feature type="compositionally biased region" description="Low complexity" evidence="1">
    <location>
        <begin position="166"/>
        <end position="176"/>
    </location>
</feature>
<feature type="region of interest" description="Disordered" evidence="1">
    <location>
        <begin position="495"/>
        <end position="528"/>
    </location>
</feature>
<accession>A0A8T0TZ19</accession>
<dbReference type="InterPro" id="IPR032795">
    <property type="entry name" value="DUF3741-assoc"/>
</dbReference>
<evidence type="ECO:0000259" key="2">
    <source>
        <dbReference type="Pfam" id="PF12552"/>
    </source>
</evidence>
<organism evidence="5 6">
    <name type="scientific">Panicum virgatum</name>
    <name type="common">Blackwell switchgrass</name>
    <dbReference type="NCBI Taxonomy" id="38727"/>
    <lineage>
        <taxon>Eukaryota</taxon>
        <taxon>Viridiplantae</taxon>
        <taxon>Streptophyta</taxon>
        <taxon>Embryophyta</taxon>
        <taxon>Tracheophyta</taxon>
        <taxon>Spermatophyta</taxon>
        <taxon>Magnoliopsida</taxon>
        <taxon>Liliopsida</taxon>
        <taxon>Poales</taxon>
        <taxon>Poaceae</taxon>
        <taxon>PACMAD clade</taxon>
        <taxon>Panicoideae</taxon>
        <taxon>Panicodae</taxon>
        <taxon>Paniceae</taxon>
        <taxon>Panicinae</taxon>
        <taxon>Panicum</taxon>
        <taxon>Panicum sect. Hiantes</taxon>
    </lineage>
</organism>
<dbReference type="Proteomes" id="UP000823388">
    <property type="component" value="Chromosome 3N"/>
</dbReference>
<dbReference type="EMBL" id="CM029042">
    <property type="protein sequence ID" value="KAG2616010.1"/>
    <property type="molecule type" value="Genomic_DNA"/>
</dbReference>
<dbReference type="PANTHER" id="PTHR46836">
    <property type="entry name" value="AFADIN"/>
    <property type="match status" value="1"/>
</dbReference>
<dbReference type="AlphaFoldDB" id="A0A8T0TZ19"/>
<evidence type="ECO:0000259" key="4">
    <source>
        <dbReference type="Pfam" id="PF14383"/>
    </source>
</evidence>
<keyword evidence="6" id="KW-1185">Reference proteome</keyword>
<feature type="compositionally biased region" description="Basic and acidic residues" evidence="1">
    <location>
        <begin position="639"/>
        <end position="648"/>
    </location>
</feature>
<sequence length="1124" mass="125423">MLFSSRRVRETEKREKGGGLGPLAFSFLGFRASCPTTPFRTRAHPRARATPQTEPPSRAPRSSTVTDTMPRITLWPRCRQVEVVLAGPRPPAAPHFHMGPSRTECPTVQNLNSSGERKGLQSLEEARGAEAEAETEEMLRGGGSRASAKPRRPHSRQRQPSPPAPSRRANGAAGAPESKGPSALEAPVVSSVEETSFTFEFERGFKRAKKAMRPSMDAPRGEDHIKKGFPNKSDAVPAKKEAPKQVEFTHCSPGIVARLMGLDTVPRPKKVLDRCQSDTQANLQQHLSGFVQKVASASSEDQPCNVSSDELPELKDVFEVTEMENMVMHELLQPRNEEQYLRNLEADLEFVRQKFLDAKRLATDERHRNSKEFSEALEILHSKKDAFLEILEENRIAVSGFSGHILSHSGLQCSPHTSTTAASESSEQEILCSMEGMCDEMFGRPKEFEKLIPSMLLKGTSVASEEPLAPNGYKSKGSSHRSQIVVLKPNLQRKSFTPVVSSQEASKYKQRRGTQHSRPPHHSKQYSLQLKNEVLEGEEGIATQKLRKQTAKSGSRRRQSKEEYNLAVDTERTKVASTSHDDTMPTYSSMHFAGPLVSRKARKHLSERWQMACQSVSENSIPKGITTLGEMLGLSAGDATKESSHKGSSDPNFSRSNVREVPASPLGISSKDGWKPGIYCEDDSRGGTSRNFPRSKSLPASSTTSSKLSGRRQSAPTCRLPILKDILNTPTDESENTPVRKRSQIRNVKQRNGSAIAHLGKENMLPEKEIHVTLENTRHSICISDLSRASNIYTEKYPDDAIRTEDLQKSDSDVQQDDKKKLEVHMGWTYQTLATSFPKTKEVLMIQNQDNIALEEGRSPSVEIDVAQVDTPATQSVSIASGESCECSSPSPTTSSPRSFGEGTSYSGIFKSINVGIEGLRAQLKMLKMEEDQDDICGDYSDTQSTGECNNVDILTYQVTEEQLPIFKDEDGRDLCYVKDMLASVCELPDYPEDWQVGSDVFLWLENKYSKLLLWSKSERKLLFDLVNSILADMTTPDNSLHSKVMMKFWPEIDHEELAENVWQVVKKRSNYDPFALEDVQPLPLDHRSELKVIEMKVSRMIHDDIIKDSIVEFLSQESYLVNN</sequence>
<protein>
    <recommendedName>
        <fullName evidence="7">DUF4378 domain-containing protein</fullName>
    </recommendedName>
</protein>
<comment type="caution">
    <text evidence="5">The sequence shown here is derived from an EMBL/GenBank/DDBJ whole genome shotgun (WGS) entry which is preliminary data.</text>
</comment>